<protein>
    <submittedName>
        <fullName evidence="3">Uncharacterized protein</fullName>
    </submittedName>
</protein>
<comment type="similarity">
    <text evidence="1">Belongs to the MIT1/WOR1 family.</text>
</comment>
<feature type="compositionally biased region" description="Low complexity" evidence="2">
    <location>
        <begin position="138"/>
        <end position="152"/>
    </location>
</feature>
<dbReference type="EMBL" id="NPIC01000006">
    <property type="protein sequence ID" value="RDL35169.1"/>
    <property type="molecule type" value="Genomic_DNA"/>
</dbReference>
<accession>A0A370TII2</accession>
<feature type="region of interest" description="Disordered" evidence="2">
    <location>
        <begin position="93"/>
        <end position="152"/>
    </location>
</feature>
<feature type="compositionally biased region" description="Polar residues" evidence="2">
    <location>
        <begin position="408"/>
        <end position="423"/>
    </location>
</feature>
<dbReference type="PANTHER" id="PTHR28027:SF2">
    <property type="entry name" value="TRANSCRIPTIONAL REGULATOR MIT1"/>
    <property type="match status" value="1"/>
</dbReference>
<feature type="region of interest" description="Disordered" evidence="2">
    <location>
        <begin position="403"/>
        <end position="426"/>
    </location>
</feature>
<dbReference type="GeneID" id="43599949"/>
<dbReference type="InterPro" id="IPR018608">
    <property type="entry name" value="Gti1/Pac2"/>
</dbReference>
<dbReference type="Proteomes" id="UP000254866">
    <property type="component" value="Unassembled WGS sequence"/>
</dbReference>
<evidence type="ECO:0000256" key="1">
    <source>
        <dbReference type="ARBA" id="ARBA00008359"/>
    </source>
</evidence>
<proteinExistence type="inferred from homology"/>
<keyword evidence="4" id="KW-1185">Reference proteome</keyword>
<dbReference type="Pfam" id="PF09729">
    <property type="entry name" value="Gti1_Pac2"/>
    <property type="match status" value="1"/>
</dbReference>
<dbReference type="OrthoDB" id="5319641at2759"/>
<dbReference type="GO" id="GO:0003677">
    <property type="term" value="F:DNA binding"/>
    <property type="evidence" value="ECO:0007669"/>
    <property type="project" value="TreeGrafter"/>
</dbReference>
<gene>
    <name evidence="3" type="ORF">BP5553_07100</name>
</gene>
<evidence type="ECO:0000313" key="4">
    <source>
        <dbReference type="Proteomes" id="UP000254866"/>
    </source>
</evidence>
<name>A0A370TII2_9HELO</name>
<evidence type="ECO:0000256" key="2">
    <source>
        <dbReference type="SAM" id="MobiDB-lite"/>
    </source>
</evidence>
<evidence type="ECO:0000313" key="3">
    <source>
        <dbReference type="EMBL" id="RDL35169.1"/>
    </source>
</evidence>
<comment type="caution">
    <text evidence="3">The sequence shown here is derived from an EMBL/GenBank/DDBJ whole genome shotgun (WGS) entry which is preliminary data.</text>
</comment>
<sequence length="477" mass="52242">MPSASPLSPTFFGHIASTHDALLLFEACLNGTLNHVPRRPHDRERPSLIKSGNVFIYEEHSSGIKRWTDGVPWSPSRILGNFLVYRELERPFPPGEKKRAMKRDRRSPVLSKSQELHGGCTNTDTDSGYATGYASRPLDTTTSTSTMDLSSSSALDRDTERALIGSLVDSYGFKEDGLVKKTVSVVVGGVSHHLVSYYTVADVMSNRFTTPAKDPRFQHITPRHDLVAKQNFRTPINEVDPMDRMEGRALCNTYTHLRNGYEMTNQSISSRDMQLPIPPISYGASSLYGSYGLGANAVTYDGLPTIPAGNTYDGQFIPVSGIYSAPKTDSYGLNSYKQPRYDPMVNIGSDSGRSQVSSFNTNSLRRASIFDETNSVDSGLSVASSSSLPSKFSSDSSYASQGLYGNFRDSNQSSHNDALQKSLPNPIPPVFYDRPMSSYTAVDSSSLKDSMWQIGNASLGHGHYLGPQQQWASTGTS</sequence>
<dbReference type="PANTHER" id="PTHR28027">
    <property type="entry name" value="TRANSCRIPTIONAL REGULATOR MIT1"/>
    <property type="match status" value="1"/>
</dbReference>
<organism evidence="3 4">
    <name type="scientific">Venustampulla echinocandica</name>
    <dbReference type="NCBI Taxonomy" id="2656787"/>
    <lineage>
        <taxon>Eukaryota</taxon>
        <taxon>Fungi</taxon>
        <taxon>Dikarya</taxon>
        <taxon>Ascomycota</taxon>
        <taxon>Pezizomycotina</taxon>
        <taxon>Leotiomycetes</taxon>
        <taxon>Helotiales</taxon>
        <taxon>Pleuroascaceae</taxon>
        <taxon>Venustampulla</taxon>
    </lineage>
</organism>
<dbReference type="RefSeq" id="XP_031867992.1">
    <property type="nucleotide sequence ID" value="XM_032015723.1"/>
</dbReference>
<reference evidence="3 4" key="1">
    <citation type="journal article" date="2018" name="IMA Fungus">
        <title>IMA Genome-F 9: Draft genome sequence of Annulohypoxylon stygium, Aspergillus mulundensis, Berkeleyomyces basicola (syn. Thielaviopsis basicola), Ceratocystis smalleyi, two Cercospora beticola strains, Coleophoma cylindrospora, Fusarium fracticaudum, Phialophora cf. hyalina, and Morchella septimelata.</title>
        <authorList>
            <person name="Wingfield B.D."/>
            <person name="Bills G.F."/>
            <person name="Dong Y."/>
            <person name="Huang W."/>
            <person name="Nel W.J."/>
            <person name="Swalarsk-Parry B.S."/>
            <person name="Vaghefi N."/>
            <person name="Wilken P.M."/>
            <person name="An Z."/>
            <person name="de Beer Z.W."/>
            <person name="De Vos L."/>
            <person name="Chen L."/>
            <person name="Duong T.A."/>
            <person name="Gao Y."/>
            <person name="Hammerbacher A."/>
            <person name="Kikkert J.R."/>
            <person name="Li Y."/>
            <person name="Li H."/>
            <person name="Li K."/>
            <person name="Li Q."/>
            <person name="Liu X."/>
            <person name="Ma X."/>
            <person name="Naidoo K."/>
            <person name="Pethybridge S.J."/>
            <person name="Sun J."/>
            <person name="Steenkamp E.T."/>
            <person name="van der Nest M.A."/>
            <person name="van Wyk S."/>
            <person name="Wingfield M.J."/>
            <person name="Xiong C."/>
            <person name="Yue Q."/>
            <person name="Zhang X."/>
        </authorList>
    </citation>
    <scope>NUCLEOTIDE SEQUENCE [LARGE SCALE GENOMIC DNA]</scope>
    <source>
        <strain evidence="3 4">BP 5553</strain>
    </source>
</reference>
<dbReference type="AlphaFoldDB" id="A0A370TII2"/>